<evidence type="ECO:0000256" key="5">
    <source>
        <dbReference type="SAM" id="Phobius"/>
    </source>
</evidence>
<dbReference type="Proteomes" id="UP000323426">
    <property type="component" value="Unassembled WGS sequence"/>
</dbReference>
<dbReference type="Pfam" id="PF25917">
    <property type="entry name" value="BSH_RND"/>
    <property type="match status" value="1"/>
</dbReference>
<dbReference type="SUPFAM" id="SSF111369">
    <property type="entry name" value="HlyD-like secretion proteins"/>
    <property type="match status" value="1"/>
</dbReference>
<keyword evidence="5" id="KW-0812">Transmembrane</keyword>
<gene>
    <name evidence="9" type="ORF">F0145_06070</name>
</gene>
<feature type="domain" description="Multidrug resistance protein MdtA-like barrel-sandwich hybrid" evidence="6">
    <location>
        <begin position="85"/>
        <end position="205"/>
    </location>
</feature>
<dbReference type="NCBIfam" id="TIGR01730">
    <property type="entry name" value="RND_mfp"/>
    <property type="match status" value="1"/>
</dbReference>
<feature type="region of interest" description="Disordered" evidence="4">
    <location>
        <begin position="30"/>
        <end position="54"/>
    </location>
</feature>
<dbReference type="EMBL" id="VWSF01000003">
    <property type="protein sequence ID" value="KAA5548291.1"/>
    <property type="molecule type" value="Genomic_DNA"/>
</dbReference>
<evidence type="ECO:0000313" key="10">
    <source>
        <dbReference type="Proteomes" id="UP000323426"/>
    </source>
</evidence>
<keyword evidence="5" id="KW-0472">Membrane</keyword>
<comment type="subcellular location">
    <subcellularLocation>
        <location evidence="1">Cell envelope</location>
    </subcellularLocation>
</comment>
<dbReference type="InterPro" id="IPR006143">
    <property type="entry name" value="RND_pump_MFP"/>
</dbReference>
<organism evidence="9 10">
    <name type="scientific">Adhaeribacter rhizoryzae</name>
    <dbReference type="NCBI Taxonomy" id="2607907"/>
    <lineage>
        <taxon>Bacteria</taxon>
        <taxon>Pseudomonadati</taxon>
        <taxon>Bacteroidota</taxon>
        <taxon>Cytophagia</taxon>
        <taxon>Cytophagales</taxon>
        <taxon>Hymenobacteraceae</taxon>
        <taxon>Adhaeribacter</taxon>
    </lineage>
</organism>
<dbReference type="GO" id="GO:1990281">
    <property type="term" value="C:efflux pump complex"/>
    <property type="evidence" value="ECO:0007669"/>
    <property type="project" value="TreeGrafter"/>
</dbReference>
<proteinExistence type="inferred from homology"/>
<keyword evidence="10" id="KW-1185">Reference proteome</keyword>
<dbReference type="Gene3D" id="2.40.420.20">
    <property type="match status" value="1"/>
</dbReference>
<dbReference type="InterPro" id="IPR058627">
    <property type="entry name" value="MdtA-like_C"/>
</dbReference>
<keyword evidence="3" id="KW-0813">Transport</keyword>
<dbReference type="GO" id="GO:0015562">
    <property type="term" value="F:efflux transmembrane transporter activity"/>
    <property type="evidence" value="ECO:0007669"/>
    <property type="project" value="TreeGrafter"/>
</dbReference>
<dbReference type="Pfam" id="PF25967">
    <property type="entry name" value="RND-MFP_C"/>
    <property type="match status" value="1"/>
</dbReference>
<feature type="transmembrane region" description="Helical" evidence="5">
    <location>
        <begin position="6"/>
        <end position="23"/>
    </location>
</feature>
<evidence type="ECO:0000256" key="2">
    <source>
        <dbReference type="ARBA" id="ARBA00009477"/>
    </source>
</evidence>
<sequence length="370" mass="39088">MKLKYIIYTLLLVGFCSLVVYRINKNKTQAATGGAGGPGGGGGARGGGGPGGKGGGMAMRVSGIVVQPQEFANTLAVTGSIEANEQVEMRGQVAGIIQSITFDEGSLVKKGQVLVKVDDTELRAQLSQALTRQSLAAENARRAQLLLQKEAISREELDVAAAELKSLQAQTQLIQAQLAKTTIRAPFSGRIGLRNVSAGGYLTPETIIANLVNTDPIKLTFSVPEKYANQVKNNTEITFTVAGTTEKYTAKVYAIEPGIEATTRTLQLRARAANPKGTLRPGSFANVLLPLTTINDALLVPTQAIVPVQNGKKVFVTENGKAKEVMVEASTRTEKDILITSGLKAGDTVLTTGIMTLKPDAPVKVKVTNM</sequence>
<evidence type="ECO:0000259" key="7">
    <source>
        <dbReference type="Pfam" id="PF25954"/>
    </source>
</evidence>
<accession>A0A5M6DL78</accession>
<dbReference type="Pfam" id="PF25954">
    <property type="entry name" value="Beta-barrel_RND_2"/>
    <property type="match status" value="1"/>
</dbReference>
<protein>
    <submittedName>
        <fullName evidence="9">Efflux RND transporter periplasmic adaptor subunit</fullName>
    </submittedName>
</protein>
<dbReference type="PANTHER" id="PTHR30469">
    <property type="entry name" value="MULTIDRUG RESISTANCE PROTEIN MDTA"/>
    <property type="match status" value="1"/>
</dbReference>
<evidence type="ECO:0000259" key="8">
    <source>
        <dbReference type="Pfam" id="PF25967"/>
    </source>
</evidence>
<feature type="domain" description="CusB-like beta-barrel" evidence="7">
    <location>
        <begin position="219"/>
        <end position="289"/>
    </location>
</feature>
<comment type="caution">
    <text evidence="9">The sequence shown here is derived from an EMBL/GenBank/DDBJ whole genome shotgun (WGS) entry which is preliminary data.</text>
</comment>
<dbReference type="RefSeq" id="WP_150087423.1">
    <property type="nucleotide sequence ID" value="NZ_VWSF01000003.1"/>
</dbReference>
<dbReference type="Gene3D" id="1.10.287.470">
    <property type="entry name" value="Helix hairpin bin"/>
    <property type="match status" value="1"/>
</dbReference>
<dbReference type="AlphaFoldDB" id="A0A5M6DL78"/>
<dbReference type="PANTHER" id="PTHR30469:SF36">
    <property type="entry name" value="BLL3903 PROTEIN"/>
    <property type="match status" value="1"/>
</dbReference>
<keyword evidence="5" id="KW-1133">Transmembrane helix</keyword>
<name>A0A5M6DL78_9BACT</name>
<feature type="compositionally biased region" description="Gly residues" evidence="4">
    <location>
        <begin position="33"/>
        <end position="54"/>
    </location>
</feature>
<dbReference type="Gene3D" id="2.40.30.170">
    <property type="match status" value="1"/>
</dbReference>
<dbReference type="Gene3D" id="2.40.50.100">
    <property type="match status" value="1"/>
</dbReference>
<dbReference type="InterPro" id="IPR058625">
    <property type="entry name" value="MdtA-like_BSH"/>
</dbReference>
<feature type="domain" description="Multidrug resistance protein MdtA-like C-terminal permuted SH3" evidence="8">
    <location>
        <begin position="296"/>
        <end position="354"/>
    </location>
</feature>
<reference evidence="9 10" key="1">
    <citation type="submission" date="2019-09" db="EMBL/GenBank/DDBJ databases">
        <title>Genome sequence and assembly of Adhaeribacter sp.</title>
        <authorList>
            <person name="Chhetri G."/>
        </authorList>
    </citation>
    <scope>NUCLEOTIDE SEQUENCE [LARGE SCALE GENOMIC DNA]</scope>
    <source>
        <strain evidence="9 10">DK36</strain>
    </source>
</reference>
<evidence type="ECO:0000256" key="4">
    <source>
        <dbReference type="SAM" id="MobiDB-lite"/>
    </source>
</evidence>
<evidence type="ECO:0000259" key="6">
    <source>
        <dbReference type="Pfam" id="PF25917"/>
    </source>
</evidence>
<dbReference type="InterPro" id="IPR058792">
    <property type="entry name" value="Beta-barrel_RND_2"/>
</dbReference>
<evidence type="ECO:0000313" key="9">
    <source>
        <dbReference type="EMBL" id="KAA5548291.1"/>
    </source>
</evidence>
<evidence type="ECO:0000256" key="3">
    <source>
        <dbReference type="ARBA" id="ARBA00022448"/>
    </source>
</evidence>
<evidence type="ECO:0000256" key="1">
    <source>
        <dbReference type="ARBA" id="ARBA00004196"/>
    </source>
</evidence>
<comment type="similarity">
    <text evidence="2">Belongs to the membrane fusion protein (MFP) (TC 8.A.1) family.</text>
</comment>